<dbReference type="Proteomes" id="UP001410648">
    <property type="component" value="Unassembled WGS sequence"/>
</dbReference>
<evidence type="ECO:0000313" key="7">
    <source>
        <dbReference type="Proteomes" id="UP001410648"/>
    </source>
</evidence>
<dbReference type="SUPFAM" id="SSF53697">
    <property type="entry name" value="SIS domain"/>
    <property type="match status" value="1"/>
</dbReference>
<evidence type="ECO:0000259" key="5">
    <source>
        <dbReference type="PROSITE" id="PS51464"/>
    </source>
</evidence>
<dbReference type="InterPro" id="IPR046348">
    <property type="entry name" value="SIS_dom_sf"/>
</dbReference>
<evidence type="ECO:0000256" key="2">
    <source>
        <dbReference type="ARBA" id="ARBA00023125"/>
    </source>
</evidence>
<keyword evidence="7" id="KW-1185">Reference proteome</keyword>
<gene>
    <name evidence="6" type="ORF">GCM10008936_08440</name>
</gene>
<evidence type="ECO:0000256" key="3">
    <source>
        <dbReference type="ARBA" id="ARBA00023163"/>
    </source>
</evidence>
<dbReference type="RefSeq" id="WP_346024309.1">
    <property type="nucleotide sequence ID" value="NZ_BAAADA010000072.1"/>
</dbReference>
<accession>A0ABN1AP06</accession>
<evidence type="ECO:0000256" key="1">
    <source>
        <dbReference type="ARBA" id="ARBA00023015"/>
    </source>
</evidence>
<dbReference type="Gene3D" id="1.10.10.10">
    <property type="entry name" value="Winged helix-like DNA-binding domain superfamily/Winged helix DNA-binding domain"/>
    <property type="match status" value="1"/>
</dbReference>
<dbReference type="PROSITE" id="PS51071">
    <property type="entry name" value="HTH_RPIR"/>
    <property type="match status" value="1"/>
</dbReference>
<sequence>MGFYDKLEQHRKNLNDNEEEILTYLLNQGEQLDDITIREVAGHFYTSPTTIVRLTQKLEFSGYQQFKDDFLAALAIQTSLGELYSLDNMIIKTKQLINEEAIHKMTRTIHEADNILFFAVGLSRFPAEEFSERLKIIGKQSQTFIDPHIMKHNAQIMSEKDLAIAISISGRHQSNVYAATSRAKIAGAKTLSITGFSSNALANLTDLQLYGFSSPLKINGLDATDRFSIHYLTNYLFDKYIEQYLHLDTSIT</sequence>
<comment type="caution">
    <text evidence="6">The sequence shown here is derived from an EMBL/GenBank/DDBJ whole genome shotgun (WGS) entry which is preliminary data.</text>
</comment>
<dbReference type="Pfam" id="PF01418">
    <property type="entry name" value="HTH_6"/>
    <property type="match status" value="1"/>
</dbReference>
<dbReference type="EMBL" id="BAAADA010000072">
    <property type="protein sequence ID" value="GAA0480966.1"/>
    <property type="molecule type" value="Genomic_DNA"/>
</dbReference>
<dbReference type="Pfam" id="PF01380">
    <property type="entry name" value="SIS"/>
    <property type="match status" value="1"/>
</dbReference>
<evidence type="ECO:0000259" key="4">
    <source>
        <dbReference type="PROSITE" id="PS51071"/>
    </source>
</evidence>
<dbReference type="Gene3D" id="3.40.50.10490">
    <property type="entry name" value="Glucose-6-phosphate isomerase like protein, domain 1"/>
    <property type="match status" value="1"/>
</dbReference>
<keyword evidence="1" id="KW-0805">Transcription regulation</keyword>
<dbReference type="SUPFAM" id="SSF46689">
    <property type="entry name" value="Homeodomain-like"/>
    <property type="match status" value="1"/>
</dbReference>
<name>A0ABN1AP06_9LACT</name>
<dbReference type="InterPro" id="IPR001347">
    <property type="entry name" value="SIS_dom"/>
</dbReference>
<dbReference type="PROSITE" id="PS51464">
    <property type="entry name" value="SIS"/>
    <property type="match status" value="1"/>
</dbReference>
<dbReference type="PANTHER" id="PTHR30514:SF21">
    <property type="entry name" value="RPIR-FAMILY TRANSCRIPTIONAL REGULATOR"/>
    <property type="match status" value="1"/>
</dbReference>
<keyword evidence="3" id="KW-0804">Transcription</keyword>
<dbReference type="CDD" id="cd05013">
    <property type="entry name" value="SIS_RpiR"/>
    <property type="match status" value="1"/>
</dbReference>
<dbReference type="InterPro" id="IPR047640">
    <property type="entry name" value="RpiR-like"/>
</dbReference>
<evidence type="ECO:0008006" key="8">
    <source>
        <dbReference type="Google" id="ProtNLM"/>
    </source>
</evidence>
<dbReference type="InterPro" id="IPR036388">
    <property type="entry name" value="WH-like_DNA-bd_sf"/>
</dbReference>
<feature type="domain" description="HTH rpiR-type" evidence="4">
    <location>
        <begin position="1"/>
        <end position="77"/>
    </location>
</feature>
<dbReference type="PANTHER" id="PTHR30514">
    <property type="entry name" value="GLUCOKINASE"/>
    <property type="match status" value="1"/>
</dbReference>
<dbReference type="InterPro" id="IPR009057">
    <property type="entry name" value="Homeodomain-like_sf"/>
</dbReference>
<proteinExistence type="predicted"/>
<evidence type="ECO:0000313" key="6">
    <source>
        <dbReference type="EMBL" id="GAA0480966.1"/>
    </source>
</evidence>
<feature type="domain" description="SIS" evidence="5">
    <location>
        <begin position="105"/>
        <end position="252"/>
    </location>
</feature>
<keyword evidence="2" id="KW-0238">DNA-binding</keyword>
<organism evidence="6 7">
    <name type="scientific">Alkalibacterium indicireducens</name>
    <dbReference type="NCBI Taxonomy" id="398758"/>
    <lineage>
        <taxon>Bacteria</taxon>
        <taxon>Bacillati</taxon>
        <taxon>Bacillota</taxon>
        <taxon>Bacilli</taxon>
        <taxon>Lactobacillales</taxon>
        <taxon>Carnobacteriaceae</taxon>
        <taxon>Alkalibacterium</taxon>
    </lineage>
</organism>
<dbReference type="InterPro" id="IPR035472">
    <property type="entry name" value="RpiR-like_SIS"/>
</dbReference>
<reference evidence="6 7" key="1">
    <citation type="journal article" date="2019" name="Int. J. Syst. Evol. Microbiol.">
        <title>The Global Catalogue of Microorganisms (GCM) 10K type strain sequencing project: providing services to taxonomists for standard genome sequencing and annotation.</title>
        <authorList>
            <consortium name="The Broad Institute Genomics Platform"/>
            <consortium name="The Broad Institute Genome Sequencing Center for Infectious Disease"/>
            <person name="Wu L."/>
            <person name="Ma J."/>
        </authorList>
    </citation>
    <scope>NUCLEOTIDE SEQUENCE [LARGE SCALE GENOMIC DNA]</scope>
    <source>
        <strain evidence="6 7">JCM 14232</strain>
    </source>
</reference>
<dbReference type="InterPro" id="IPR000281">
    <property type="entry name" value="HTH_RpiR"/>
</dbReference>
<protein>
    <recommendedName>
        <fullName evidence="8">Transcriptional regulator, RpiR family</fullName>
    </recommendedName>
</protein>